<dbReference type="InterPro" id="IPR009459">
    <property type="entry name" value="MucBP_dom"/>
</dbReference>
<dbReference type="Proteomes" id="UP000515800">
    <property type="component" value="Chromosome"/>
</dbReference>
<reference evidence="3 4" key="1">
    <citation type="submission" date="2020-08" db="EMBL/GenBank/DDBJ databases">
        <title>Genome sequence of Weissella diestrammenae KACC 16890T.</title>
        <authorList>
            <person name="Hyun D.-W."/>
            <person name="Bae J.-W."/>
        </authorList>
    </citation>
    <scope>NUCLEOTIDE SEQUENCE [LARGE SCALE GENOMIC DNA]</scope>
    <source>
        <strain evidence="3 4">KACC 16890</strain>
    </source>
</reference>
<dbReference type="RefSeq" id="WP_187529716.1">
    <property type="nucleotide sequence ID" value="NZ_CP060724.1"/>
</dbReference>
<sequence>MSDTQLQGIPVWVYQKEIGTKKSLGMPKIIQGYQGDPYEITVPKIDGYSMDSVEGELSGHFSDTTQVITVYYRPTDVAQIEPMTGQFLHITAETQTYDQPDLSTAPRPTPLTADTDWPISVRLATTKGLFWHQIADSRWVLYDRRTMTIEKKARQSGINTPLYDWEAVAFSGAGQLVATAPDWPIKVYSKPYGGEIKTLPAELTVILTQVLHDPSGKDWYEIAGQGWIEGSNLKLTN</sequence>
<name>A0A7G9T713_9LACO</name>
<evidence type="ECO:0000259" key="2">
    <source>
        <dbReference type="Pfam" id="PF06458"/>
    </source>
</evidence>
<organism evidence="3 4">
    <name type="scientific">Weissella diestrammenae</name>
    <dbReference type="NCBI Taxonomy" id="1162633"/>
    <lineage>
        <taxon>Bacteria</taxon>
        <taxon>Bacillati</taxon>
        <taxon>Bacillota</taxon>
        <taxon>Bacilli</taxon>
        <taxon>Lactobacillales</taxon>
        <taxon>Lactobacillaceae</taxon>
        <taxon>Weissella</taxon>
    </lineage>
</organism>
<evidence type="ECO:0000256" key="1">
    <source>
        <dbReference type="ARBA" id="ARBA00022737"/>
    </source>
</evidence>
<evidence type="ECO:0000313" key="4">
    <source>
        <dbReference type="Proteomes" id="UP000515800"/>
    </source>
</evidence>
<gene>
    <name evidence="3" type="ORF">H9L19_03245</name>
</gene>
<dbReference type="AlphaFoldDB" id="A0A7G9T713"/>
<keyword evidence="4" id="KW-1185">Reference proteome</keyword>
<evidence type="ECO:0000313" key="3">
    <source>
        <dbReference type="EMBL" id="QNN75888.1"/>
    </source>
</evidence>
<feature type="domain" description="MucBP" evidence="2">
    <location>
        <begin position="14"/>
        <end position="73"/>
    </location>
</feature>
<dbReference type="EMBL" id="CP060724">
    <property type="protein sequence ID" value="QNN75888.1"/>
    <property type="molecule type" value="Genomic_DNA"/>
</dbReference>
<dbReference type="KEGG" id="wdi:H9L19_03245"/>
<accession>A0A7G9T713</accession>
<dbReference type="Pfam" id="PF06458">
    <property type="entry name" value="MucBP"/>
    <property type="match status" value="1"/>
</dbReference>
<proteinExistence type="predicted"/>
<keyword evidence="1" id="KW-0677">Repeat</keyword>
<dbReference type="Gene3D" id="3.10.20.320">
    <property type="entry name" value="Putative peptidoglycan bound protein (lpxtg motif)"/>
    <property type="match status" value="1"/>
</dbReference>
<protein>
    <submittedName>
        <fullName evidence="3">MucBP domain-containing protein</fullName>
    </submittedName>
</protein>